<feature type="region of interest" description="Disordered" evidence="1">
    <location>
        <begin position="1304"/>
        <end position="1362"/>
    </location>
</feature>
<feature type="region of interest" description="Disordered" evidence="1">
    <location>
        <begin position="587"/>
        <end position="607"/>
    </location>
</feature>
<dbReference type="EMBL" id="JALNTZ010000007">
    <property type="protein sequence ID" value="KAJ3645342.1"/>
    <property type="molecule type" value="Genomic_DNA"/>
</dbReference>
<gene>
    <name evidence="2" type="ORF">Zmor_023008</name>
</gene>
<feature type="compositionally biased region" description="Basic and acidic residues" evidence="1">
    <location>
        <begin position="1063"/>
        <end position="1078"/>
    </location>
</feature>
<feature type="compositionally biased region" description="Polar residues" evidence="1">
    <location>
        <begin position="457"/>
        <end position="486"/>
    </location>
</feature>
<keyword evidence="3" id="KW-1185">Reference proteome</keyword>
<feature type="region of interest" description="Disordered" evidence="1">
    <location>
        <begin position="1"/>
        <end position="515"/>
    </location>
</feature>
<feature type="compositionally biased region" description="Polar residues" evidence="1">
    <location>
        <begin position="1"/>
        <end position="11"/>
    </location>
</feature>
<proteinExistence type="predicted"/>
<feature type="compositionally biased region" description="Basic and acidic residues" evidence="1">
    <location>
        <begin position="1086"/>
        <end position="1100"/>
    </location>
</feature>
<name>A0AA38HZW1_9CUCU</name>
<evidence type="ECO:0000256" key="1">
    <source>
        <dbReference type="SAM" id="MobiDB-lite"/>
    </source>
</evidence>
<dbReference type="Proteomes" id="UP001168821">
    <property type="component" value="Unassembled WGS sequence"/>
</dbReference>
<feature type="compositionally biased region" description="Basic and acidic residues" evidence="1">
    <location>
        <begin position="1267"/>
        <end position="1276"/>
    </location>
</feature>
<feature type="compositionally biased region" description="Pro residues" evidence="1">
    <location>
        <begin position="266"/>
        <end position="278"/>
    </location>
</feature>
<feature type="compositionally biased region" description="Low complexity" evidence="1">
    <location>
        <begin position="1349"/>
        <end position="1362"/>
    </location>
</feature>
<comment type="caution">
    <text evidence="2">The sequence shown here is derived from an EMBL/GenBank/DDBJ whole genome shotgun (WGS) entry which is preliminary data.</text>
</comment>
<feature type="region of interest" description="Disordered" evidence="1">
    <location>
        <begin position="1504"/>
        <end position="1524"/>
    </location>
</feature>
<feature type="compositionally biased region" description="Basic and acidic residues" evidence="1">
    <location>
        <begin position="811"/>
        <end position="823"/>
    </location>
</feature>
<feature type="compositionally biased region" description="Acidic residues" evidence="1">
    <location>
        <begin position="852"/>
        <end position="863"/>
    </location>
</feature>
<feature type="compositionally biased region" description="Low complexity" evidence="1">
    <location>
        <begin position="1239"/>
        <end position="1249"/>
    </location>
</feature>
<feature type="compositionally biased region" description="Basic and acidic residues" evidence="1">
    <location>
        <begin position="1173"/>
        <end position="1187"/>
    </location>
</feature>
<feature type="compositionally biased region" description="Acidic residues" evidence="1">
    <location>
        <begin position="961"/>
        <end position="970"/>
    </location>
</feature>
<sequence>MKVLFSKQQSRLPGAGPGLESSFGGIQPPPSPPNGHIPSNKLGSEIQDIKMDPPPCVQNAMMKQDKKPFTYTPGGIDLSEIKSPRMARRIERNANYTGAPEGPRPVAQQPVGPLPPSALAAMQPQMHVQVFPTGPPPPPPGPRGGPPPPPPPPPANIPPPPPPPSGPLPTQKVVTSENQVLERPDMTKIIPDNPMMMLRKTGGPQPRDSFIDELYGQKSMKTPPVRSPPVQQGPRWPQQNHNQPPPPPQQWSPPVQEVPRYQAQQPSPPVQASPPVQPEPQRYHPKVIERVPSQEEPIKTSTAHLGSLYIPPINQQQQQQQQRNVTSPPPPPKRDPQSPQIQSPSTPTLKEAPRPWQKQQKQPEELPAWAKKEPVAATPQQRPPPQAQSRSPPVQQQPSPNAVYVTQPLVFQHPGPPPNRQQQQQQQQQPRRDEQGAVLIPVQIERKTPATPVTPGNDRSLNRQQSWNNTPTQSNSFKVLQKLTQTEGDEEDENAPVVEHGPRYPQQFQQTPPVEQMRKLKLSEGDRELMNRFRQEEEDPRYRGGLIPSRVFRILDESVSRGPPTPTGNRTPQIRNIPIQIERDDQPKNYVHPSEQTVPEPKKYTGSSIPSRSFKILQAMTAPDSCANANEVNENYDPSSYNQWGYDPNYPPPYPPYWPDYYYNYYYPSKEQNESERDMRQTPVPFWGYYPPPSPYPYVQRPLRTPDVESESSTARNTPLPWGYYPPYYAPTPTPSREIEEYYSEKEESSQQNYAPPPPPYQYPPYWDPYYYYYGYPPVYSPYPFYEQTDGEETAGYSSTDEMAYFSQRIKNERDESEREASKTPKILVTPTLPQEFNHPKPETESERDSSESDSETEVETEEERFQTKRSQSSNGLQAIPSVKDIKIYDNEDEQNSDEEENADDCSEETEDNEDSISYVVEEEETIPHQLSVIFEESERSDSKRESSVLSDSTTIADKSDGEEDEDEENSTAVSVKLPLKFKVEVTDNKEITTVIVGESEIKVEDDQDGEDETGDTFAAFTIKSVAKATEPETEAVICASDDDKTIPKEDEEEEQDWWGILNKDDDVLPVRPKKYEPYEEEEEKKEDKVEVVVEEEKSDVVVPVLPERYEPYKPEPHVTSDKKGKEDDASSTSSSDSSSSKSSSASKKEEVESEDSSSESEDDSDSDEDSEMEKINDVNNNAKEDQESVPEPLSIKERIRALKDSINSKSERVKEDSEIKMSVKQKVSAIESGTMQNSKTTSTKSSVKSFEEFSEEEGDSGVTSDMSRHISDNEEFPELKKMTRYQRAATHSRLFKLLQEVCEGEEDSDDEDDGNKKTETQIPETKKEETTMRRDQLSLPLNNTSDESFSSSGITSPGSPVSEKLVSELVQSILKRKKGQAFRNVPREKLQAAARRILMEEFDDSSTPDSSFLSPLRNNTESSTPAQTPQEFYNDYKQYYDTWSDADFLYNENYDILPSKAFRLLQEHSGSNRTGAIAGLLAKCPKILSSKNVHQELLKLMEESCESPSTDKSLEPSEVTSAS</sequence>
<feature type="compositionally biased region" description="Acidic residues" evidence="1">
    <location>
        <begin position="1304"/>
        <end position="1314"/>
    </location>
</feature>
<feature type="compositionally biased region" description="Low complexity" evidence="1">
    <location>
        <begin position="1131"/>
        <end position="1146"/>
    </location>
</feature>
<feature type="compositionally biased region" description="Acidic residues" evidence="1">
    <location>
        <begin position="1152"/>
        <end position="1172"/>
    </location>
</feature>
<feature type="compositionally biased region" description="Pro residues" evidence="1">
    <location>
        <begin position="133"/>
        <end position="167"/>
    </location>
</feature>
<feature type="compositionally biased region" description="Basic and acidic residues" evidence="1">
    <location>
        <begin position="937"/>
        <end position="947"/>
    </location>
</feature>
<organism evidence="2 3">
    <name type="scientific">Zophobas morio</name>
    <dbReference type="NCBI Taxonomy" id="2755281"/>
    <lineage>
        <taxon>Eukaryota</taxon>
        <taxon>Metazoa</taxon>
        <taxon>Ecdysozoa</taxon>
        <taxon>Arthropoda</taxon>
        <taxon>Hexapoda</taxon>
        <taxon>Insecta</taxon>
        <taxon>Pterygota</taxon>
        <taxon>Neoptera</taxon>
        <taxon>Endopterygota</taxon>
        <taxon>Coleoptera</taxon>
        <taxon>Polyphaga</taxon>
        <taxon>Cucujiformia</taxon>
        <taxon>Tenebrionidae</taxon>
        <taxon>Zophobas</taxon>
    </lineage>
</organism>
<feature type="region of interest" description="Disordered" evidence="1">
    <location>
        <begin position="1402"/>
        <end position="1429"/>
    </location>
</feature>
<accession>A0AA38HZW1</accession>
<feature type="compositionally biased region" description="Basic and acidic residues" evidence="1">
    <location>
        <begin position="838"/>
        <end position="851"/>
    </location>
</feature>
<feature type="compositionally biased region" description="Basic and acidic residues" evidence="1">
    <location>
        <begin position="1315"/>
        <end position="1337"/>
    </location>
</feature>
<feature type="region of interest" description="Disordered" evidence="1">
    <location>
        <begin position="1227"/>
        <end position="1276"/>
    </location>
</feature>
<evidence type="ECO:0000313" key="2">
    <source>
        <dbReference type="EMBL" id="KAJ3645342.1"/>
    </source>
</evidence>
<feature type="region of interest" description="Disordered" evidence="1">
    <location>
        <begin position="811"/>
        <end position="973"/>
    </location>
</feature>
<feature type="compositionally biased region" description="Basic and acidic residues" evidence="1">
    <location>
        <begin position="1108"/>
        <end position="1129"/>
    </location>
</feature>
<feature type="region of interest" description="Disordered" evidence="1">
    <location>
        <begin position="1063"/>
        <end position="1197"/>
    </location>
</feature>
<feature type="compositionally biased region" description="Polar residues" evidence="1">
    <location>
        <begin position="1408"/>
        <end position="1429"/>
    </location>
</feature>
<evidence type="ECO:0000313" key="3">
    <source>
        <dbReference type="Proteomes" id="UP001168821"/>
    </source>
</evidence>
<feature type="compositionally biased region" description="Basic and acidic residues" evidence="1">
    <location>
        <begin position="79"/>
        <end position="92"/>
    </location>
</feature>
<feature type="compositionally biased region" description="Low complexity" evidence="1">
    <location>
        <begin position="387"/>
        <end position="400"/>
    </location>
</feature>
<feature type="compositionally biased region" description="Basic and acidic residues" evidence="1">
    <location>
        <begin position="286"/>
        <end position="298"/>
    </location>
</feature>
<reference evidence="2" key="1">
    <citation type="journal article" date="2023" name="G3 (Bethesda)">
        <title>Whole genome assemblies of Zophobas morio and Tenebrio molitor.</title>
        <authorList>
            <person name="Kaur S."/>
            <person name="Stinson S.A."/>
            <person name="diCenzo G.C."/>
        </authorList>
    </citation>
    <scope>NUCLEOTIDE SEQUENCE</scope>
    <source>
        <strain evidence="2">QUZm001</strain>
    </source>
</reference>
<feature type="compositionally biased region" description="Low complexity" evidence="1">
    <location>
        <begin position="252"/>
        <end position="265"/>
    </location>
</feature>
<feature type="compositionally biased region" description="Acidic residues" evidence="1">
    <location>
        <begin position="891"/>
        <end position="925"/>
    </location>
</feature>
<protein>
    <submittedName>
        <fullName evidence="2">Uncharacterized protein</fullName>
    </submittedName>
</protein>